<name>A0A2N9HEU8_FAGSY</name>
<feature type="compositionally biased region" description="Basic and acidic residues" evidence="1">
    <location>
        <begin position="7"/>
        <end position="24"/>
    </location>
</feature>
<evidence type="ECO:0000313" key="2">
    <source>
        <dbReference type="EMBL" id="SPD10253.1"/>
    </source>
</evidence>
<evidence type="ECO:0000256" key="1">
    <source>
        <dbReference type="SAM" id="MobiDB-lite"/>
    </source>
</evidence>
<dbReference type="AlphaFoldDB" id="A0A2N9HEU8"/>
<gene>
    <name evidence="2" type="ORF">FSB_LOCUS38135</name>
</gene>
<dbReference type="EMBL" id="OIVN01003314">
    <property type="protein sequence ID" value="SPD10253.1"/>
    <property type="molecule type" value="Genomic_DNA"/>
</dbReference>
<feature type="region of interest" description="Disordered" evidence="1">
    <location>
        <begin position="1"/>
        <end position="70"/>
    </location>
</feature>
<sequence>METDMSELPKVKFRVSGEKSGHSLEEDDSVRRSTKKKKDSHLLLDSEMETDLDSSLGGETLDGKESDSPVGVRVGVSYKESLLGEIPGAYERAFFGNSMEEDGEVCSDDEDGDPPEEGEVVIKFSKELKQRIRAPWNTSLIVKVFGRI</sequence>
<organism evidence="2">
    <name type="scientific">Fagus sylvatica</name>
    <name type="common">Beechnut</name>
    <dbReference type="NCBI Taxonomy" id="28930"/>
    <lineage>
        <taxon>Eukaryota</taxon>
        <taxon>Viridiplantae</taxon>
        <taxon>Streptophyta</taxon>
        <taxon>Embryophyta</taxon>
        <taxon>Tracheophyta</taxon>
        <taxon>Spermatophyta</taxon>
        <taxon>Magnoliopsida</taxon>
        <taxon>eudicotyledons</taxon>
        <taxon>Gunneridae</taxon>
        <taxon>Pentapetalae</taxon>
        <taxon>rosids</taxon>
        <taxon>fabids</taxon>
        <taxon>Fagales</taxon>
        <taxon>Fagaceae</taxon>
        <taxon>Fagus</taxon>
    </lineage>
</organism>
<reference evidence="2" key="1">
    <citation type="submission" date="2018-02" db="EMBL/GenBank/DDBJ databases">
        <authorList>
            <person name="Cohen D.B."/>
            <person name="Kent A.D."/>
        </authorList>
    </citation>
    <scope>NUCLEOTIDE SEQUENCE</scope>
</reference>
<proteinExistence type="predicted"/>
<accession>A0A2N9HEU8</accession>
<protein>
    <submittedName>
        <fullName evidence="2">Uncharacterized protein</fullName>
    </submittedName>
</protein>